<evidence type="ECO:0000256" key="1">
    <source>
        <dbReference type="SAM" id="Coils"/>
    </source>
</evidence>
<dbReference type="RefSeq" id="WP_115541983.1">
    <property type="nucleotide sequence ID" value="NZ_NXLQ01000001.1"/>
</dbReference>
<evidence type="ECO:0000313" key="4">
    <source>
        <dbReference type="Proteomes" id="UP000256379"/>
    </source>
</evidence>
<dbReference type="SUPFAM" id="SSF52540">
    <property type="entry name" value="P-loop containing nucleoside triphosphate hydrolases"/>
    <property type="match status" value="1"/>
</dbReference>
<keyword evidence="4" id="KW-1185">Reference proteome</keyword>
<proteinExistence type="predicted"/>
<keyword evidence="1" id="KW-0175">Coiled coil</keyword>
<dbReference type="InterPro" id="IPR027417">
    <property type="entry name" value="P-loop_NTPase"/>
</dbReference>
<organism evidence="3 4">
    <name type="scientific">Helicobacter didelphidarum</name>
    <dbReference type="NCBI Taxonomy" id="2040648"/>
    <lineage>
        <taxon>Bacteria</taxon>
        <taxon>Pseudomonadati</taxon>
        <taxon>Campylobacterota</taxon>
        <taxon>Epsilonproteobacteria</taxon>
        <taxon>Campylobacterales</taxon>
        <taxon>Helicobacteraceae</taxon>
        <taxon>Helicobacter</taxon>
    </lineage>
</organism>
<dbReference type="OrthoDB" id="238366at2"/>
<name>A0A3D8IRC3_9HELI</name>
<gene>
    <name evidence="3" type="ORF">CQA53_00020</name>
</gene>
<dbReference type="Pfam" id="PF01926">
    <property type="entry name" value="MMR_HSR1"/>
    <property type="match status" value="1"/>
</dbReference>
<protein>
    <recommendedName>
        <fullName evidence="2">G domain-containing protein</fullName>
    </recommendedName>
</protein>
<comment type="caution">
    <text evidence="3">The sequence shown here is derived from an EMBL/GenBank/DDBJ whole genome shotgun (WGS) entry which is preliminary data.</text>
</comment>
<accession>A0A3D8IRC3</accession>
<feature type="domain" description="G" evidence="2">
    <location>
        <begin position="37"/>
        <end position="136"/>
    </location>
</feature>
<reference evidence="3 4" key="1">
    <citation type="submission" date="2018-04" db="EMBL/GenBank/DDBJ databases">
        <title>Novel Campyloabacter and Helicobacter Species and Strains.</title>
        <authorList>
            <person name="Mannion A.J."/>
            <person name="Shen Z."/>
            <person name="Fox J.G."/>
        </authorList>
    </citation>
    <scope>NUCLEOTIDE SEQUENCE [LARGE SCALE GENOMIC DNA]</scope>
    <source>
        <strain evidence="3 4">MIT 17-337</strain>
    </source>
</reference>
<dbReference type="InterPro" id="IPR006073">
    <property type="entry name" value="GTP-bd"/>
</dbReference>
<feature type="coiled-coil region" evidence="1">
    <location>
        <begin position="234"/>
        <end position="268"/>
    </location>
</feature>
<dbReference type="Gene3D" id="3.40.50.300">
    <property type="entry name" value="P-loop containing nucleotide triphosphate hydrolases"/>
    <property type="match status" value="1"/>
</dbReference>
<dbReference type="EMBL" id="NXLQ01000001">
    <property type="protein sequence ID" value="RDU67455.1"/>
    <property type="molecule type" value="Genomic_DNA"/>
</dbReference>
<dbReference type="Proteomes" id="UP000256379">
    <property type="component" value="Unassembled WGS sequence"/>
</dbReference>
<dbReference type="AlphaFoldDB" id="A0A3D8IRC3"/>
<dbReference type="GO" id="GO:0005525">
    <property type="term" value="F:GTP binding"/>
    <property type="evidence" value="ECO:0007669"/>
    <property type="project" value="InterPro"/>
</dbReference>
<evidence type="ECO:0000313" key="3">
    <source>
        <dbReference type="EMBL" id="RDU67455.1"/>
    </source>
</evidence>
<sequence>MYISSISQYMNNRLDLFEELIEYLQSGIYELNKLYNVTCIGIYNHGKSTLLNALVNSLDDSIFATSDKRETTESKAYQYGDILWTDTPGLNATKGDDNVTMKEVRKSHLNLFAHNLSTGGLNQQERKFLQEIARIWDNPKQFLDNTIFVLNNFGGQDENAIKDVEREITSQIQTIFGAEAKVDMLVVSAKNYQKGKQDNKQMLIKQSNIKQLYTMIQGKKEQFSKDDIMSRRLMKKLDIEIDKRKKELEECESDIKKIDRELINEISKANNKIKSYRQGEI</sequence>
<evidence type="ECO:0000259" key="2">
    <source>
        <dbReference type="Pfam" id="PF01926"/>
    </source>
</evidence>